<evidence type="ECO:0000256" key="3">
    <source>
        <dbReference type="ARBA" id="ARBA00022989"/>
    </source>
</evidence>
<proteinExistence type="predicted"/>
<evidence type="ECO:0000256" key="1">
    <source>
        <dbReference type="ARBA" id="ARBA00004141"/>
    </source>
</evidence>
<sequence length="124" mass="13294">MQKYLATLARILLAQLFLVQVIVLIIGFTSNPDGYQQYQASLGSMGLPGIFAPLIILVNTIGGLALLLGYKTKAFALVMAIYIVGLTLLLKLPLLQYLAIAGGLLLLYANPNTACSLDNLKKKA</sequence>
<evidence type="ECO:0000313" key="6">
    <source>
        <dbReference type="EMBL" id="HBA08743.1"/>
    </source>
</evidence>
<keyword evidence="4 5" id="KW-0472">Membrane</keyword>
<dbReference type="Pfam" id="PF07681">
    <property type="entry name" value="DoxX"/>
    <property type="match status" value="1"/>
</dbReference>
<comment type="subcellular location">
    <subcellularLocation>
        <location evidence="1">Membrane</location>
        <topology evidence="1">Multi-pass membrane protein</topology>
    </subcellularLocation>
</comment>
<evidence type="ECO:0000256" key="4">
    <source>
        <dbReference type="ARBA" id="ARBA00023136"/>
    </source>
</evidence>
<accession>A0A351R9M2</accession>
<evidence type="ECO:0000256" key="2">
    <source>
        <dbReference type="ARBA" id="ARBA00022692"/>
    </source>
</evidence>
<evidence type="ECO:0000313" key="7">
    <source>
        <dbReference type="Proteomes" id="UP000264313"/>
    </source>
</evidence>
<keyword evidence="2 5" id="KW-0812">Transmembrane</keyword>
<dbReference type="AlphaFoldDB" id="A0A351R9M2"/>
<dbReference type="GO" id="GO:0016020">
    <property type="term" value="C:membrane"/>
    <property type="evidence" value="ECO:0007669"/>
    <property type="project" value="UniProtKB-SubCell"/>
</dbReference>
<evidence type="ECO:0000256" key="5">
    <source>
        <dbReference type="SAM" id="Phobius"/>
    </source>
</evidence>
<feature type="transmembrane region" description="Helical" evidence="5">
    <location>
        <begin position="50"/>
        <end position="68"/>
    </location>
</feature>
<feature type="transmembrane region" description="Helical" evidence="5">
    <location>
        <begin position="12"/>
        <end position="30"/>
    </location>
</feature>
<protein>
    <submittedName>
        <fullName evidence="6">DoxX family protein</fullName>
    </submittedName>
</protein>
<dbReference type="InterPro" id="IPR032808">
    <property type="entry name" value="DoxX"/>
</dbReference>
<dbReference type="Proteomes" id="UP000264313">
    <property type="component" value="Unassembled WGS sequence"/>
</dbReference>
<comment type="caution">
    <text evidence="6">The sequence shown here is derived from an EMBL/GenBank/DDBJ whole genome shotgun (WGS) entry which is preliminary data.</text>
</comment>
<dbReference type="EMBL" id="DNAA01000088">
    <property type="protein sequence ID" value="HBA08743.1"/>
    <property type="molecule type" value="Genomic_DNA"/>
</dbReference>
<organism evidence="6 7">
    <name type="scientific">Methylotenera mobilis</name>
    <dbReference type="NCBI Taxonomy" id="359408"/>
    <lineage>
        <taxon>Bacteria</taxon>
        <taxon>Pseudomonadati</taxon>
        <taxon>Pseudomonadota</taxon>
        <taxon>Betaproteobacteria</taxon>
        <taxon>Nitrosomonadales</taxon>
        <taxon>Methylophilaceae</taxon>
        <taxon>Methylotenera</taxon>
    </lineage>
</organism>
<keyword evidence="3 5" id="KW-1133">Transmembrane helix</keyword>
<feature type="transmembrane region" description="Helical" evidence="5">
    <location>
        <begin position="75"/>
        <end position="108"/>
    </location>
</feature>
<gene>
    <name evidence="6" type="ORF">DCW48_03605</name>
</gene>
<dbReference type="STRING" id="1132855.GCA_000384255_00201"/>
<name>A0A351R9M2_9PROT</name>
<reference evidence="6 7" key="1">
    <citation type="journal article" date="2018" name="Nat. Biotechnol.">
        <title>A standardized bacterial taxonomy based on genome phylogeny substantially revises the tree of life.</title>
        <authorList>
            <person name="Parks D.H."/>
            <person name="Chuvochina M."/>
            <person name="Waite D.W."/>
            <person name="Rinke C."/>
            <person name="Skarshewski A."/>
            <person name="Chaumeil P.A."/>
            <person name="Hugenholtz P."/>
        </authorList>
    </citation>
    <scope>NUCLEOTIDE SEQUENCE [LARGE SCALE GENOMIC DNA]</scope>
    <source>
        <strain evidence="6">UBA9958</strain>
    </source>
</reference>